<proteinExistence type="predicted"/>
<sequence>SDDSKHWYSCSEDNIADESIDEAETVQDMLDSPADKTTQTDTKSKITCLSSMCQSGANLACHSSLSFPSSCISNCSCKKLYSSTMTITPELSLSSPSLVCQSSNSSPLSSSLNHGNIRACLPCGSITSTSKGSRRNRLDACSNSCDNLAKQVCDDIPCPSHYQEPTTSSEY</sequence>
<reference evidence="1" key="1">
    <citation type="submission" date="2014-12" db="EMBL/GenBank/DDBJ databases">
        <title>Insight into the proteome of Arion vulgaris.</title>
        <authorList>
            <person name="Aradska J."/>
            <person name="Bulat T."/>
            <person name="Smidak R."/>
            <person name="Sarate P."/>
            <person name="Gangsoo J."/>
            <person name="Sialana F."/>
            <person name="Bilban M."/>
            <person name="Lubec G."/>
        </authorList>
    </citation>
    <scope>NUCLEOTIDE SEQUENCE</scope>
    <source>
        <tissue evidence="1">Skin</tissue>
    </source>
</reference>
<gene>
    <name evidence="1" type="primary">ORF48003</name>
</gene>
<accession>A0A0B6Z6L8</accession>
<evidence type="ECO:0000313" key="1">
    <source>
        <dbReference type="EMBL" id="CEK63350.1"/>
    </source>
</evidence>
<feature type="non-terminal residue" evidence="1">
    <location>
        <position position="171"/>
    </location>
</feature>
<organism evidence="1">
    <name type="scientific">Arion vulgaris</name>
    <dbReference type="NCBI Taxonomy" id="1028688"/>
    <lineage>
        <taxon>Eukaryota</taxon>
        <taxon>Metazoa</taxon>
        <taxon>Spiralia</taxon>
        <taxon>Lophotrochozoa</taxon>
        <taxon>Mollusca</taxon>
        <taxon>Gastropoda</taxon>
        <taxon>Heterobranchia</taxon>
        <taxon>Euthyneura</taxon>
        <taxon>Panpulmonata</taxon>
        <taxon>Eupulmonata</taxon>
        <taxon>Stylommatophora</taxon>
        <taxon>Helicina</taxon>
        <taxon>Arionoidea</taxon>
        <taxon>Arionidae</taxon>
        <taxon>Arion</taxon>
    </lineage>
</organism>
<protein>
    <submittedName>
        <fullName evidence="1">Uncharacterized protein</fullName>
    </submittedName>
</protein>
<name>A0A0B6Z6L8_9EUPU</name>
<dbReference type="AlphaFoldDB" id="A0A0B6Z6L8"/>
<feature type="non-terminal residue" evidence="1">
    <location>
        <position position="1"/>
    </location>
</feature>
<dbReference type="EMBL" id="HACG01016485">
    <property type="protein sequence ID" value="CEK63350.1"/>
    <property type="molecule type" value="Transcribed_RNA"/>
</dbReference>